<dbReference type="EC" id="3.1.3.36" evidence="3"/>
<dbReference type="GO" id="GO:0004439">
    <property type="term" value="F:phosphatidylinositol-4,5-bisphosphate 5-phosphatase activity"/>
    <property type="evidence" value="ECO:0007669"/>
    <property type="project" value="UniProtKB-EC"/>
</dbReference>
<dbReference type="GO" id="GO:0048488">
    <property type="term" value="P:synaptic vesicle endocytosis"/>
    <property type="evidence" value="ECO:0007669"/>
    <property type="project" value="TreeGrafter"/>
</dbReference>
<comment type="caution">
    <text evidence="7">The sequence shown here is derived from an EMBL/GenBank/DDBJ whole genome shotgun (WGS) entry which is preliminary data.</text>
</comment>
<dbReference type="PANTHER" id="PTHR11200">
    <property type="entry name" value="INOSITOL 5-PHOSPHATASE"/>
    <property type="match status" value="1"/>
</dbReference>
<evidence type="ECO:0000313" key="7">
    <source>
        <dbReference type="EMBL" id="RNA12688.1"/>
    </source>
</evidence>
<feature type="compositionally biased region" description="Pro residues" evidence="5">
    <location>
        <begin position="1141"/>
        <end position="1151"/>
    </location>
</feature>
<dbReference type="SUPFAM" id="SSF56219">
    <property type="entry name" value="DNase I-like"/>
    <property type="match status" value="1"/>
</dbReference>
<dbReference type="EMBL" id="REGN01005632">
    <property type="protein sequence ID" value="RNA12688.1"/>
    <property type="molecule type" value="Genomic_DNA"/>
</dbReference>
<organism evidence="7 8">
    <name type="scientific">Brachionus plicatilis</name>
    <name type="common">Marine rotifer</name>
    <name type="synonym">Brachionus muelleri</name>
    <dbReference type="NCBI Taxonomy" id="10195"/>
    <lineage>
        <taxon>Eukaryota</taxon>
        <taxon>Metazoa</taxon>
        <taxon>Spiralia</taxon>
        <taxon>Gnathifera</taxon>
        <taxon>Rotifera</taxon>
        <taxon>Eurotatoria</taxon>
        <taxon>Monogononta</taxon>
        <taxon>Pseudotrocha</taxon>
        <taxon>Ploima</taxon>
        <taxon>Brachionidae</taxon>
        <taxon>Brachionus</taxon>
    </lineage>
</organism>
<evidence type="ECO:0000256" key="1">
    <source>
        <dbReference type="ARBA" id="ARBA00008943"/>
    </source>
</evidence>
<dbReference type="PANTHER" id="PTHR11200:SF257">
    <property type="entry name" value="PHOSPHOINOSITIDE 5-PHOSPHATASE"/>
    <property type="match status" value="1"/>
</dbReference>
<dbReference type="Gene3D" id="3.60.10.10">
    <property type="entry name" value="Endonuclease/exonuclease/phosphatase"/>
    <property type="match status" value="1"/>
</dbReference>
<feature type="compositionally biased region" description="Pro residues" evidence="5">
    <location>
        <begin position="1350"/>
        <end position="1360"/>
    </location>
</feature>
<evidence type="ECO:0000313" key="8">
    <source>
        <dbReference type="Proteomes" id="UP000276133"/>
    </source>
</evidence>
<comment type="similarity">
    <text evidence="2">In the central section; belongs to the inositol 1,4,5-trisphosphate 5-phosphatase family.</text>
</comment>
<feature type="compositionally biased region" description="Polar residues" evidence="5">
    <location>
        <begin position="1267"/>
        <end position="1281"/>
    </location>
</feature>
<dbReference type="InterPro" id="IPR000300">
    <property type="entry name" value="IPPc"/>
</dbReference>
<proteinExistence type="inferred from homology"/>
<comment type="similarity">
    <text evidence="1">Belongs to the synaptojanin family.</text>
</comment>
<evidence type="ECO:0000256" key="3">
    <source>
        <dbReference type="ARBA" id="ARBA00013044"/>
    </source>
</evidence>
<dbReference type="STRING" id="10195.A0A3M7QP12"/>
<evidence type="ECO:0000256" key="4">
    <source>
        <dbReference type="ARBA" id="ARBA00022801"/>
    </source>
</evidence>
<dbReference type="SMART" id="SM00128">
    <property type="entry name" value="IPPc"/>
    <property type="match status" value="1"/>
</dbReference>
<feature type="domain" description="SAC" evidence="6">
    <location>
        <begin position="147"/>
        <end position="483"/>
    </location>
</feature>
<feature type="compositionally biased region" description="Pro residues" evidence="5">
    <location>
        <begin position="1184"/>
        <end position="1197"/>
    </location>
</feature>
<dbReference type="InterPro" id="IPR046985">
    <property type="entry name" value="IP5"/>
</dbReference>
<dbReference type="InterPro" id="IPR002013">
    <property type="entry name" value="SAC_dom"/>
</dbReference>
<gene>
    <name evidence="7" type="ORF">BpHYR1_048312</name>
</gene>
<evidence type="ECO:0000256" key="2">
    <source>
        <dbReference type="ARBA" id="ARBA00009678"/>
    </source>
</evidence>
<feature type="region of interest" description="Disordered" evidence="5">
    <location>
        <begin position="1135"/>
        <end position="1199"/>
    </location>
</feature>
<evidence type="ECO:0000259" key="6">
    <source>
        <dbReference type="PROSITE" id="PS50275"/>
    </source>
</evidence>
<dbReference type="Pfam" id="PF02383">
    <property type="entry name" value="Syja_N"/>
    <property type="match status" value="1"/>
</dbReference>
<dbReference type="PROSITE" id="PS50275">
    <property type="entry name" value="SAC"/>
    <property type="match status" value="1"/>
</dbReference>
<reference evidence="7 8" key="1">
    <citation type="journal article" date="2018" name="Sci. Rep.">
        <title>Genomic signatures of local adaptation to the degree of environmental predictability in rotifers.</title>
        <authorList>
            <person name="Franch-Gras L."/>
            <person name="Hahn C."/>
            <person name="Garcia-Roger E.M."/>
            <person name="Carmona M.J."/>
            <person name="Serra M."/>
            <person name="Gomez A."/>
        </authorList>
    </citation>
    <scope>NUCLEOTIDE SEQUENCE [LARGE SCALE GENOMIC DNA]</scope>
    <source>
        <strain evidence="7">HYR1</strain>
    </source>
</reference>
<dbReference type="InterPro" id="IPR036691">
    <property type="entry name" value="Endo/exonu/phosph_ase_sf"/>
</dbReference>
<dbReference type="Pfam" id="PF22669">
    <property type="entry name" value="Exo_endo_phos2"/>
    <property type="match status" value="1"/>
</dbReference>
<accession>A0A3M7QP12</accession>
<feature type="compositionally biased region" description="Pro residues" evidence="5">
    <location>
        <begin position="1224"/>
        <end position="1255"/>
    </location>
</feature>
<name>A0A3M7QP12_BRAPC</name>
<protein>
    <recommendedName>
        <fullName evidence="3">phosphoinositide 5-phosphatase</fullName>
        <ecNumber evidence="3">3.1.3.36</ecNumber>
    </recommendedName>
</protein>
<feature type="compositionally biased region" description="Pro residues" evidence="5">
    <location>
        <begin position="1282"/>
        <end position="1296"/>
    </location>
</feature>
<dbReference type="GO" id="GO:0098793">
    <property type="term" value="C:presynapse"/>
    <property type="evidence" value="ECO:0007669"/>
    <property type="project" value="GOC"/>
</dbReference>
<sequence length="1360" mass="156610">MNIRRFSSMRVYSFGNSYVLSSDYVKEEKLEIRVINNTLCINSLSNDEWNQLTDSQINSVMSPSYANIFTGCGCLGLLSASIDQAQASAAMQHYLIFVKDSQSVGTYRSFEFMKITDIFVLPLVEDSNFYSNSQNLSSASSDFITDLKKLLCSGEFYFSLSNDPTSSFDLTLSCQARGLSYKTNKKFLWNYNLHIPLRRLNVDTNMWLLKIICGYVEVRKILLQAKVYRIGLISRLSTERVGTRFHCRGINDHGNCANFVETEQFIYSMDTDIETSFLQLRGSVPVFFEQTGIQVGSHKLKISRSIQACYPAFERHIQFLLQEYGPSLFVLNLLGTKGDEEDLSDFYRKLCEYSPFHKQAQLLYTNFDYHQEMKNNKLSLGYKLWKELVGNFFHNNLSDDVFFYSNYSDSAGHCLRTQQKFVRTNCMDCLDRTNSVQSFIGKEMLRYQLKGLVDSESDLRKFADTVGHMWVSNGDNISRIYAGTGAIQGRSVTKDFTTSLSRAFQNNFLDDNKHDSIDYFLYSMSRNYGSLNDRVDVLMSKTFLCLPYAVLRTIVSNKRKYTEREKCRVMIGTWNINGGLKEYDMKQVDLNEWLIDAPLMARKTGFGYLDSSSDLNFGEIDIFAIGFEEIVDLSAQSIVKASEENASIWRCKINEFLKKHGDYVELISENLQLVGVCLFVFVLKKHLGAIRDVCVAKSKTGFGGTAGNKGAVLLRFIYYNTSMCFVCSHFAAHQKEIRQRNEDFRQTYEQSSFSGQKGRSKIELKNHDYIFWSGDLNYRIDLENNHCRSLINEQKWKELLDADQLSIQRKEQNVFRDFIEAPICFPPTYKYNVCEDTYDRSEKCRVPAWTDRVLWKRKIYNREDENLLGKCLYYGRTDIRFSDHRPVSCLLEVEVDKVIPKRLVEELNNIFLSVHGSFQVVLTLSTHTNQMDENIKKELLPLFMQVPTYMMFREFNKNLYICYSDAKYAYDALAQYNNYQMQTYDLTVQVKIENEKKYLKLIEEELIDCLVSLDYYKNNIRKQSVIKEEETNVIDIFSNDESADDKSDSFMSYINVPSQLHSNVSIMNRMQHLKSSDYNLISMEVDSKHAHFNPTPLVRAISNSYLEELSNPHYNQKSMHSEVNLLDLSNDSLGLSKIVPERPPPPLPPKPNFNDQPLIEISTDQGFDDDFNSLTISDTKISPPLRPPPLPPLPPLSQKPMFSLFEDSFETVKFQNSQKLQSQPPFPPDRPNQKPAIPPPLPPLPTTKPAPSLPPKPDRTYIDELSTVLNVRNSIKSVANNQPPPLPPPPKLPPRIPSNIQTPHFSSDDFDDFFSKRESSSSNKQNDQVNRSQTNPFDPFGNSFVNEEIPLPPPRMNHFS</sequence>
<dbReference type="OrthoDB" id="1925875at2759"/>
<feature type="compositionally biased region" description="Polar residues" evidence="5">
    <location>
        <begin position="1323"/>
        <end position="1336"/>
    </location>
</feature>
<keyword evidence="8" id="KW-1185">Reference proteome</keyword>
<feature type="region of interest" description="Disordered" evidence="5">
    <location>
        <begin position="1215"/>
        <end position="1360"/>
    </location>
</feature>
<dbReference type="GO" id="GO:0046856">
    <property type="term" value="P:phosphatidylinositol dephosphorylation"/>
    <property type="evidence" value="ECO:0007669"/>
    <property type="project" value="InterPro"/>
</dbReference>
<keyword evidence="4" id="KW-0378">Hydrolase</keyword>
<evidence type="ECO:0000256" key="5">
    <source>
        <dbReference type="SAM" id="MobiDB-lite"/>
    </source>
</evidence>
<dbReference type="Proteomes" id="UP000276133">
    <property type="component" value="Unassembled WGS sequence"/>
</dbReference>